<organism evidence="2 3">
    <name type="scientific">Streptomyces atratus</name>
    <dbReference type="NCBI Taxonomy" id="1893"/>
    <lineage>
        <taxon>Bacteria</taxon>
        <taxon>Bacillati</taxon>
        <taxon>Actinomycetota</taxon>
        <taxon>Actinomycetes</taxon>
        <taxon>Kitasatosporales</taxon>
        <taxon>Streptomycetaceae</taxon>
        <taxon>Streptomyces</taxon>
    </lineage>
</organism>
<dbReference type="RefSeq" id="WP_114248548.1">
    <property type="nucleotide sequence ID" value="NZ_CP027306.1"/>
</dbReference>
<protein>
    <recommendedName>
        <fullName evidence="1">HTH cro/C1-type domain-containing protein</fullName>
    </recommendedName>
</protein>
<dbReference type="SMART" id="SM00530">
    <property type="entry name" value="HTH_XRE"/>
    <property type="match status" value="1"/>
</dbReference>
<dbReference type="InterPro" id="IPR001387">
    <property type="entry name" value="Cro/C1-type_HTH"/>
</dbReference>
<dbReference type="EMBL" id="CP027306">
    <property type="protein sequence ID" value="AXE82166.1"/>
    <property type="molecule type" value="Genomic_DNA"/>
</dbReference>
<accession>A0A2Z5JNZ9</accession>
<dbReference type="SUPFAM" id="SSF52540">
    <property type="entry name" value="P-loop containing nucleoside triphosphate hydrolases"/>
    <property type="match status" value="1"/>
</dbReference>
<sequence>MGRHENPLDASAGPVAGLAGALRQLRHDAGSPPYHQMARRCSYSVATLSRAAAGKQLPTLAVLLAYVEACGGSTDTWEARWHHASEELTAQHLGQGIPPYKGLARFDHTDHALYFGRERLADDLWALTRRQRVAALLGPSGSGKSSLLRAGLVPRLRQQESGPARPAAIRIITPGERPLATHRSLLSSADALLSDTCLIVDQFEELFTLCKEPVEREEFVAALLSAREPAGRLRVVLGVRADFSSRCLEYSGLAAVIRDASLTVTRMSPAELREAIVRPARVHGLVVERALTARLTADVADNGFALPLLSHALLETWNRRCGRTLTLDSYEQAGGLQGAIAQSAEGVYTRLDTIQANIAQRILLRMITPGADGAPDTRRSVTRAELAALGGGQRADKVLESLTRARLITLDGATAGLAHEALINAWPRLSAWIEQDREKLRFQRWLTEAAGAWEAVEREPGVRISPVRLTQLDAHASYARRDELTPLESDFLAAGMATHRRTLRNRRATRAMGSLLVATTTLAAAMAWKQQRLLQEHPMRPTR</sequence>
<proteinExistence type="predicted"/>
<feature type="domain" description="HTH cro/C1-type" evidence="1">
    <location>
        <begin position="21"/>
        <end position="77"/>
    </location>
</feature>
<evidence type="ECO:0000259" key="1">
    <source>
        <dbReference type="SMART" id="SM00530"/>
    </source>
</evidence>
<dbReference type="KEGG" id="sata:C5746_40785"/>
<dbReference type="InterPro" id="IPR010982">
    <property type="entry name" value="Lambda_DNA-bd_dom_sf"/>
</dbReference>
<evidence type="ECO:0000313" key="2">
    <source>
        <dbReference type="EMBL" id="AXE82166.1"/>
    </source>
</evidence>
<dbReference type="SUPFAM" id="SSF47413">
    <property type="entry name" value="lambda repressor-like DNA-binding domains"/>
    <property type="match status" value="1"/>
</dbReference>
<name>A0A2Z5JNZ9_STRAR</name>
<dbReference type="Pfam" id="PF13560">
    <property type="entry name" value="HTH_31"/>
    <property type="match status" value="1"/>
</dbReference>
<dbReference type="GO" id="GO:0003677">
    <property type="term" value="F:DNA binding"/>
    <property type="evidence" value="ECO:0007669"/>
    <property type="project" value="InterPro"/>
</dbReference>
<gene>
    <name evidence="2" type="ORF">C5746_40785</name>
</gene>
<dbReference type="InterPro" id="IPR027417">
    <property type="entry name" value="P-loop_NTPase"/>
</dbReference>
<evidence type="ECO:0000313" key="3">
    <source>
        <dbReference type="Proteomes" id="UP000252698"/>
    </source>
</evidence>
<dbReference type="GeneID" id="95524580"/>
<dbReference type="Proteomes" id="UP000252698">
    <property type="component" value="Chromosome"/>
</dbReference>
<dbReference type="AlphaFoldDB" id="A0A2Z5JNZ9"/>
<dbReference type="Pfam" id="PF20703">
    <property type="entry name" value="nSTAND1"/>
    <property type="match status" value="1"/>
</dbReference>
<dbReference type="Gene3D" id="3.40.50.300">
    <property type="entry name" value="P-loop containing nucleotide triphosphate hydrolases"/>
    <property type="match status" value="1"/>
</dbReference>
<dbReference type="InterPro" id="IPR049052">
    <property type="entry name" value="nSTAND1"/>
</dbReference>
<reference evidence="2 3" key="1">
    <citation type="journal article" date="2018" name="Front. Microbiol.">
        <title>Genome Sequencing of Streptomyces atratus SCSIOZH16 and Activation Production of Nocardamine via Metabolic Engineering.</title>
        <authorList>
            <person name="Li Y."/>
            <person name="Zhang C."/>
            <person name="Liu C."/>
            <person name="Ju J."/>
            <person name="Ma J."/>
        </authorList>
    </citation>
    <scope>NUCLEOTIDE SEQUENCE [LARGE SCALE GENOMIC DNA]</scope>
    <source>
        <strain evidence="2 3">SCSIO_ZH16</strain>
    </source>
</reference>